<evidence type="ECO:0000256" key="2">
    <source>
        <dbReference type="ARBA" id="ARBA00022723"/>
    </source>
</evidence>
<dbReference type="PIRSF" id="PIRSF005902">
    <property type="entry name" value="DNase_TatD"/>
    <property type="match status" value="1"/>
</dbReference>
<gene>
    <name evidence="4" type="ORF">ACFOSU_13705</name>
</gene>
<dbReference type="InterPro" id="IPR050891">
    <property type="entry name" value="TatD-type_Hydrolase"/>
</dbReference>
<evidence type="ECO:0000256" key="1">
    <source>
        <dbReference type="ARBA" id="ARBA00022722"/>
    </source>
</evidence>
<keyword evidence="2" id="KW-0479">Metal-binding</keyword>
<dbReference type="Pfam" id="PF01026">
    <property type="entry name" value="TatD_DNase"/>
    <property type="match status" value="1"/>
</dbReference>
<proteinExistence type="predicted"/>
<organism evidence="4 5">
    <name type="scientific">Salinisphaera aquimarina</name>
    <dbReference type="NCBI Taxonomy" id="2094031"/>
    <lineage>
        <taxon>Bacteria</taxon>
        <taxon>Pseudomonadati</taxon>
        <taxon>Pseudomonadota</taxon>
        <taxon>Gammaproteobacteria</taxon>
        <taxon>Salinisphaerales</taxon>
        <taxon>Salinisphaeraceae</taxon>
        <taxon>Salinisphaera</taxon>
    </lineage>
</organism>
<accession>A0ABV7ESQ6</accession>
<dbReference type="EMBL" id="JBHRSS010000006">
    <property type="protein sequence ID" value="MFC3104931.1"/>
    <property type="molecule type" value="Genomic_DNA"/>
</dbReference>
<keyword evidence="1" id="KW-0540">Nuclease</keyword>
<evidence type="ECO:0000313" key="4">
    <source>
        <dbReference type="EMBL" id="MFC3104931.1"/>
    </source>
</evidence>
<sequence length="264" mass="29135">MQLTDIGANLAHDSFDDDRSQVLERARAVGVERLMITGSDLESSRAAIAMAHENPGHCFATAGLHPHQASAWDTTLATLMNQAGATGDIVAVGETGLDFFRDISPRDVQERVFEAQLDIARTHALPVFLHQRDAHARFLPILEDALPDLTRAVVHCFTDTAAALDAYLSLDLYIGITGWICDERRGKELYEIVDRIPDDRLMIETDSPYLMPRTIRPKPKTRRNEPANLTWVLESVASARGQSIEHVAAITHANAARFFGLEGA</sequence>
<evidence type="ECO:0000313" key="5">
    <source>
        <dbReference type="Proteomes" id="UP001595462"/>
    </source>
</evidence>
<dbReference type="Gene3D" id="3.20.20.140">
    <property type="entry name" value="Metal-dependent hydrolases"/>
    <property type="match status" value="1"/>
</dbReference>
<name>A0ABV7ESQ6_9GAMM</name>
<dbReference type="SUPFAM" id="SSF51556">
    <property type="entry name" value="Metallo-dependent hydrolases"/>
    <property type="match status" value="1"/>
</dbReference>
<keyword evidence="3 4" id="KW-0378">Hydrolase</keyword>
<dbReference type="GO" id="GO:0016787">
    <property type="term" value="F:hydrolase activity"/>
    <property type="evidence" value="ECO:0007669"/>
    <property type="project" value="UniProtKB-KW"/>
</dbReference>
<evidence type="ECO:0000256" key="3">
    <source>
        <dbReference type="ARBA" id="ARBA00022801"/>
    </source>
</evidence>
<dbReference type="InterPro" id="IPR032466">
    <property type="entry name" value="Metal_Hydrolase"/>
</dbReference>
<protein>
    <submittedName>
        <fullName evidence="4">TatD family hydrolase</fullName>
        <ecNumber evidence="4">3.1.-.-</ecNumber>
    </submittedName>
</protein>
<dbReference type="RefSeq" id="WP_380690492.1">
    <property type="nucleotide sequence ID" value="NZ_JBHRSS010000006.1"/>
</dbReference>
<comment type="caution">
    <text evidence="4">The sequence shown here is derived from an EMBL/GenBank/DDBJ whole genome shotgun (WGS) entry which is preliminary data.</text>
</comment>
<dbReference type="PANTHER" id="PTHR10060:SF15">
    <property type="entry name" value="DEOXYRIBONUCLEASE TATDN1"/>
    <property type="match status" value="1"/>
</dbReference>
<dbReference type="CDD" id="cd01310">
    <property type="entry name" value="TatD_DNAse"/>
    <property type="match status" value="1"/>
</dbReference>
<dbReference type="InterPro" id="IPR001130">
    <property type="entry name" value="TatD-like"/>
</dbReference>
<dbReference type="PANTHER" id="PTHR10060">
    <property type="entry name" value="TATD FAMILY DEOXYRIBONUCLEASE"/>
    <property type="match status" value="1"/>
</dbReference>
<keyword evidence="5" id="KW-1185">Reference proteome</keyword>
<dbReference type="EC" id="3.1.-.-" evidence="4"/>
<dbReference type="Proteomes" id="UP001595462">
    <property type="component" value="Unassembled WGS sequence"/>
</dbReference>
<reference evidence="5" key="1">
    <citation type="journal article" date="2019" name="Int. J. Syst. Evol. Microbiol.">
        <title>The Global Catalogue of Microorganisms (GCM) 10K type strain sequencing project: providing services to taxonomists for standard genome sequencing and annotation.</title>
        <authorList>
            <consortium name="The Broad Institute Genomics Platform"/>
            <consortium name="The Broad Institute Genome Sequencing Center for Infectious Disease"/>
            <person name="Wu L."/>
            <person name="Ma J."/>
        </authorList>
    </citation>
    <scope>NUCLEOTIDE SEQUENCE [LARGE SCALE GENOMIC DNA]</scope>
    <source>
        <strain evidence="5">KCTC 52640</strain>
    </source>
</reference>